<dbReference type="STRING" id="1194090.SAMN05443144_11276"/>
<evidence type="ECO:0000313" key="3">
    <source>
        <dbReference type="Proteomes" id="UP000184041"/>
    </source>
</evidence>
<proteinExistence type="predicted"/>
<dbReference type="OrthoDB" id="1489343at2"/>
<feature type="chain" id="PRO_5012747916" description="DUF481 domain-containing protein" evidence="1">
    <location>
        <begin position="24"/>
        <end position="417"/>
    </location>
</feature>
<dbReference type="AlphaFoldDB" id="A0A1M5DZD7"/>
<protein>
    <recommendedName>
        <fullName evidence="4">DUF481 domain-containing protein</fullName>
    </recommendedName>
</protein>
<feature type="signal peptide" evidence="1">
    <location>
        <begin position="1"/>
        <end position="23"/>
    </location>
</feature>
<dbReference type="EMBL" id="FQUS01000012">
    <property type="protein sequence ID" value="SHF72201.1"/>
    <property type="molecule type" value="Genomic_DNA"/>
</dbReference>
<sequence>MRFKIKLLLVLTLFLGFNGISKSQPSSSSSADRTIDVFLDCRRCSETYIRNELTYINYVRNKEDAELHLLITRQSTGSGGFEYTMRFIGSREYEGEDNTYRYISSASDTQQERQQGLVNRIGIGLVPYLSSLPVVKRLRVHYEPREERTSPSAQADDWNYWVFEVYAYTSLRGEQSQNHFFMSTGADADRISEELKIRLNYDWDYGRQSFDRDDSTDVFITRGQELDGTVVQSLSDHWSVGIFAEANRSTRNNIELGIYGSPAVEYNLFPYREYAQREFSIRYSLAPNYYQYQEETIYGKMQETLVRQSLRTNIQINQPWGEFEGRIDATTFLHDLSKNRFEIDLELDVRIFRGLSFNINSRYAIIHDQLYIPKGDISDAEQLLNLRQQSTSYSYRVSMGIAYSFGSIYNNIVNPRF</sequence>
<evidence type="ECO:0000313" key="2">
    <source>
        <dbReference type="EMBL" id="SHF72201.1"/>
    </source>
</evidence>
<evidence type="ECO:0008006" key="4">
    <source>
        <dbReference type="Google" id="ProtNLM"/>
    </source>
</evidence>
<reference evidence="2 3" key="1">
    <citation type="submission" date="2016-11" db="EMBL/GenBank/DDBJ databases">
        <authorList>
            <person name="Jaros S."/>
            <person name="Januszkiewicz K."/>
            <person name="Wedrychowicz H."/>
        </authorList>
    </citation>
    <scope>NUCLEOTIDE SEQUENCE [LARGE SCALE GENOMIC DNA]</scope>
    <source>
        <strain evidence="2 3">DSM 21986</strain>
    </source>
</reference>
<evidence type="ECO:0000256" key="1">
    <source>
        <dbReference type="SAM" id="SignalP"/>
    </source>
</evidence>
<dbReference type="RefSeq" id="WP_073064528.1">
    <property type="nucleotide sequence ID" value="NZ_FQUS01000012.1"/>
</dbReference>
<keyword evidence="3" id="KW-1185">Reference proteome</keyword>
<keyword evidence="1" id="KW-0732">Signal</keyword>
<accession>A0A1M5DZD7</accession>
<gene>
    <name evidence="2" type="ORF">SAMN05443144_11276</name>
</gene>
<organism evidence="2 3">
    <name type="scientific">Fodinibius roseus</name>
    <dbReference type="NCBI Taxonomy" id="1194090"/>
    <lineage>
        <taxon>Bacteria</taxon>
        <taxon>Pseudomonadati</taxon>
        <taxon>Balneolota</taxon>
        <taxon>Balneolia</taxon>
        <taxon>Balneolales</taxon>
        <taxon>Balneolaceae</taxon>
        <taxon>Fodinibius</taxon>
    </lineage>
</organism>
<dbReference type="Proteomes" id="UP000184041">
    <property type="component" value="Unassembled WGS sequence"/>
</dbReference>
<name>A0A1M5DZD7_9BACT</name>